<dbReference type="GO" id="GO:0070016">
    <property type="term" value="F:armadillo repeat domain binding"/>
    <property type="evidence" value="ECO:0007669"/>
    <property type="project" value="TreeGrafter"/>
</dbReference>
<dbReference type="GO" id="GO:0030425">
    <property type="term" value="C:dendrite"/>
    <property type="evidence" value="ECO:0007669"/>
    <property type="project" value="TreeGrafter"/>
</dbReference>
<dbReference type="Proteomes" id="UP000567826">
    <property type="component" value="Unassembled WGS sequence"/>
</dbReference>
<feature type="repeat" description="WD" evidence="1">
    <location>
        <begin position="9"/>
        <end position="41"/>
    </location>
</feature>
<dbReference type="OrthoDB" id="727118at2759"/>
<sequence length="216" mass="22671">DPGVLHGVLEGHGDAVWGLTFNPAGDRLASCSADGTVRIWDPRRDAGACLGTYDAHSGERGTRGVTQGLGDIPVTLLVCPQPSASPLSPPDGGVPPHAGDSQVNQVVSHPSQPLTITASDDRGIRFLDNRTGQVVHSMVAHLDAVTCLAVDPDGVFLMSGSHDCSLRLWHLARRTCVQELTAHRKKHDEAVHAVAFHPARPLSASAGADALAKVFV</sequence>
<keyword evidence="1" id="KW-0853">WD repeat</keyword>
<dbReference type="InterPro" id="IPR036322">
    <property type="entry name" value="WD40_repeat_dom_sf"/>
</dbReference>
<dbReference type="PROSITE" id="PS50294">
    <property type="entry name" value="WD_REPEATS_REGION"/>
    <property type="match status" value="2"/>
</dbReference>
<dbReference type="InterPro" id="IPR001680">
    <property type="entry name" value="WD40_rpt"/>
</dbReference>
<dbReference type="PROSITE" id="PS50082">
    <property type="entry name" value="WD_REPEATS_2"/>
    <property type="match status" value="2"/>
</dbReference>
<reference evidence="2 3" key="1">
    <citation type="submission" date="2019-09" db="EMBL/GenBank/DDBJ databases">
        <title>Bird 10,000 Genomes (B10K) Project - Family phase.</title>
        <authorList>
            <person name="Zhang G."/>
        </authorList>
    </citation>
    <scope>NUCLEOTIDE SEQUENCE [LARGE SCALE GENOMIC DNA]</scope>
    <source>
        <strain evidence="2">B10K-DU-001-56</strain>
        <tissue evidence="2">Muscle</tissue>
    </source>
</reference>
<dbReference type="InterPro" id="IPR015943">
    <property type="entry name" value="WD40/YVTN_repeat-like_dom_sf"/>
</dbReference>
<accession>A0A7L2H0D0</accession>
<dbReference type="FunFam" id="2.130.10.10:FF:000079">
    <property type="entry name" value="striatin isoform X1"/>
    <property type="match status" value="1"/>
</dbReference>
<dbReference type="EMBL" id="VWYG01025095">
    <property type="protein sequence ID" value="NXQ91725.1"/>
    <property type="molecule type" value="Genomic_DNA"/>
</dbReference>
<feature type="repeat" description="WD" evidence="1">
    <location>
        <begin position="138"/>
        <end position="179"/>
    </location>
</feature>
<comment type="caution">
    <text evidence="2">The sequence shown here is derived from an EMBL/GenBank/DDBJ whole genome shotgun (WGS) entry which is preliminary data.</text>
</comment>
<gene>
    <name evidence="2" type="primary">Strn4</name>
    <name evidence="2" type="ORF">NYCGRA_R12972</name>
</gene>
<evidence type="ECO:0000313" key="3">
    <source>
        <dbReference type="Proteomes" id="UP000567826"/>
    </source>
</evidence>
<dbReference type="InterPro" id="IPR051488">
    <property type="entry name" value="WD_repeat_striatin"/>
</dbReference>
<dbReference type="GO" id="GO:0044877">
    <property type="term" value="F:protein-containing complex binding"/>
    <property type="evidence" value="ECO:0007669"/>
    <property type="project" value="TreeGrafter"/>
</dbReference>
<keyword evidence="3" id="KW-1185">Reference proteome</keyword>
<protein>
    <submittedName>
        <fullName evidence="2">STRN4 protein</fullName>
    </submittedName>
</protein>
<dbReference type="GO" id="GO:0051721">
    <property type="term" value="F:protein phosphatase 2A binding"/>
    <property type="evidence" value="ECO:0007669"/>
    <property type="project" value="TreeGrafter"/>
</dbReference>
<dbReference type="PANTHER" id="PTHR15653:SF1">
    <property type="entry name" value="STRIATIN-4"/>
    <property type="match status" value="1"/>
</dbReference>
<feature type="non-terminal residue" evidence="2">
    <location>
        <position position="216"/>
    </location>
</feature>
<evidence type="ECO:0000313" key="2">
    <source>
        <dbReference type="EMBL" id="NXQ91725.1"/>
    </source>
</evidence>
<dbReference type="Gene3D" id="2.130.10.10">
    <property type="entry name" value="YVTN repeat-like/Quinoprotein amine dehydrogenase"/>
    <property type="match status" value="2"/>
</dbReference>
<dbReference type="PANTHER" id="PTHR15653">
    <property type="entry name" value="STRIATIN"/>
    <property type="match status" value="1"/>
</dbReference>
<dbReference type="Pfam" id="PF00400">
    <property type="entry name" value="WD40"/>
    <property type="match status" value="3"/>
</dbReference>
<proteinExistence type="predicted"/>
<feature type="non-terminal residue" evidence="2">
    <location>
        <position position="1"/>
    </location>
</feature>
<dbReference type="SMART" id="SM00320">
    <property type="entry name" value="WD40"/>
    <property type="match status" value="4"/>
</dbReference>
<organism evidence="2 3">
    <name type="scientific">Nyctibius grandis</name>
    <name type="common">Great potoo</name>
    <dbReference type="NCBI Taxonomy" id="48427"/>
    <lineage>
        <taxon>Eukaryota</taxon>
        <taxon>Metazoa</taxon>
        <taxon>Chordata</taxon>
        <taxon>Craniata</taxon>
        <taxon>Vertebrata</taxon>
        <taxon>Euteleostomi</taxon>
        <taxon>Archelosauria</taxon>
        <taxon>Archosauria</taxon>
        <taxon>Dinosauria</taxon>
        <taxon>Saurischia</taxon>
        <taxon>Theropoda</taxon>
        <taxon>Coelurosauria</taxon>
        <taxon>Aves</taxon>
        <taxon>Neognathae</taxon>
        <taxon>Neoaves</taxon>
        <taxon>Strisores</taxon>
        <taxon>Caprimulgiformes</taxon>
        <taxon>Nyctibiidae</taxon>
        <taxon>Nyctibius</taxon>
    </lineage>
</organism>
<evidence type="ECO:0000256" key="1">
    <source>
        <dbReference type="PROSITE-ProRule" id="PRU00221"/>
    </source>
</evidence>
<name>A0A7L2H0D0_NYCGR</name>
<dbReference type="GO" id="GO:0005516">
    <property type="term" value="F:calmodulin binding"/>
    <property type="evidence" value="ECO:0007669"/>
    <property type="project" value="TreeGrafter"/>
</dbReference>
<dbReference type="SUPFAM" id="SSF50978">
    <property type="entry name" value="WD40 repeat-like"/>
    <property type="match status" value="1"/>
</dbReference>
<dbReference type="AlphaFoldDB" id="A0A7L2H0D0"/>